<name>A0ABV6Y0Q7_9ACTN</name>
<keyword evidence="1 2" id="KW-0238">DNA-binding</keyword>
<organism evidence="4 5">
    <name type="scientific">Streptacidiphilus jeojiensis</name>
    <dbReference type="NCBI Taxonomy" id="3229225"/>
    <lineage>
        <taxon>Bacteria</taxon>
        <taxon>Bacillati</taxon>
        <taxon>Actinomycetota</taxon>
        <taxon>Actinomycetes</taxon>
        <taxon>Kitasatosporales</taxon>
        <taxon>Streptomycetaceae</taxon>
        <taxon>Streptacidiphilus</taxon>
    </lineage>
</organism>
<accession>A0ABV6Y0Q7</accession>
<proteinExistence type="predicted"/>
<evidence type="ECO:0000259" key="3">
    <source>
        <dbReference type="PROSITE" id="PS50977"/>
    </source>
</evidence>
<sequence>MAKASIRMSAAERRRSVILASVSAFAKGGYNGTSTQAIADLVGVSQPYLFRLFPSKKALFLAAVECCIEDTVAVFEAAGPGLEGEDALDALAEAYWGLISDRNRLLMQLQIYVTAGSDDLDAADRERILLLWRRLWDTVAARTGSDVAEVTSFFAHGMLINTLVALGVPEGDRLWEGLDRTGPDAAPACGALPR</sequence>
<evidence type="ECO:0000256" key="1">
    <source>
        <dbReference type="ARBA" id="ARBA00023125"/>
    </source>
</evidence>
<evidence type="ECO:0000313" key="5">
    <source>
        <dbReference type="Proteomes" id="UP001592581"/>
    </source>
</evidence>
<dbReference type="EMBL" id="JBEUKS010000021">
    <property type="protein sequence ID" value="MFC1444084.1"/>
    <property type="molecule type" value="Genomic_DNA"/>
</dbReference>
<dbReference type="InterPro" id="IPR001647">
    <property type="entry name" value="HTH_TetR"/>
</dbReference>
<keyword evidence="5" id="KW-1185">Reference proteome</keyword>
<dbReference type="PROSITE" id="PS50977">
    <property type="entry name" value="HTH_TETR_2"/>
    <property type="match status" value="1"/>
</dbReference>
<dbReference type="RefSeq" id="WP_380568890.1">
    <property type="nucleotide sequence ID" value="NZ_JBEUKS010000021.1"/>
</dbReference>
<dbReference type="SUPFAM" id="SSF46689">
    <property type="entry name" value="Homeodomain-like"/>
    <property type="match status" value="1"/>
</dbReference>
<evidence type="ECO:0000256" key="2">
    <source>
        <dbReference type="PROSITE-ProRule" id="PRU00335"/>
    </source>
</evidence>
<feature type="DNA-binding region" description="H-T-H motif" evidence="2">
    <location>
        <begin position="34"/>
        <end position="53"/>
    </location>
</feature>
<comment type="caution">
    <text evidence="4">The sequence shown here is derived from an EMBL/GenBank/DDBJ whole genome shotgun (WGS) entry which is preliminary data.</text>
</comment>
<dbReference type="PANTHER" id="PTHR30055">
    <property type="entry name" value="HTH-TYPE TRANSCRIPTIONAL REGULATOR RUTR"/>
    <property type="match status" value="1"/>
</dbReference>
<dbReference type="InterPro" id="IPR050109">
    <property type="entry name" value="HTH-type_TetR-like_transc_reg"/>
</dbReference>
<dbReference type="PANTHER" id="PTHR30055:SF146">
    <property type="entry name" value="HTH-TYPE TRANSCRIPTIONAL DUAL REGULATOR CECR"/>
    <property type="match status" value="1"/>
</dbReference>
<protein>
    <submittedName>
        <fullName evidence="4">TetR/AcrR family transcriptional regulator</fullName>
    </submittedName>
</protein>
<evidence type="ECO:0000313" key="4">
    <source>
        <dbReference type="EMBL" id="MFC1444084.1"/>
    </source>
</evidence>
<dbReference type="Gene3D" id="1.10.357.10">
    <property type="entry name" value="Tetracycline Repressor, domain 2"/>
    <property type="match status" value="1"/>
</dbReference>
<gene>
    <name evidence="4" type="ORF">ABUW04_38200</name>
</gene>
<reference evidence="4 5" key="1">
    <citation type="submission" date="2024-06" db="EMBL/GenBank/DDBJ databases">
        <authorList>
            <person name="Lee S.D."/>
        </authorList>
    </citation>
    <scope>NUCLEOTIDE SEQUENCE [LARGE SCALE GENOMIC DNA]</scope>
    <source>
        <strain evidence="4 5">N1-10</strain>
    </source>
</reference>
<dbReference type="Proteomes" id="UP001592581">
    <property type="component" value="Unassembled WGS sequence"/>
</dbReference>
<feature type="domain" description="HTH tetR-type" evidence="3">
    <location>
        <begin position="11"/>
        <end position="71"/>
    </location>
</feature>
<dbReference type="Pfam" id="PF00440">
    <property type="entry name" value="TetR_N"/>
    <property type="match status" value="1"/>
</dbReference>
<dbReference type="InterPro" id="IPR009057">
    <property type="entry name" value="Homeodomain-like_sf"/>
</dbReference>